<gene>
    <name evidence="1" type="ORF">CDAR_409491</name>
</gene>
<dbReference type="EMBL" id="BPLQ01007179">
    <property type="protein sequence ID" value="GIY28544.1"/>
    <property type="molecule type" value="Genomic_DNA"/>
</dbReference>
<keyword evidence="2" id="KW-1185">Reference proteome</keyword>
<accession>A0AAV4S5B1</accession>
<dbReference type="Proteomes" id="UP001054837">
    <property type="component" value="Unassembled WGS sequence"/>
</dbReference>
<name>A0AAV4S5B1_9ARAC</name>
<evidence type="ECO:0000313" key="1">
    <source>
        <dbReference type="EMBL" id="GIY28544.1"/>
    </source>
</evidence>
<proteinExistence type="predicted"/>
<dbReference type="AlphaFoldDB" id="A0AAV4S5B1"/>
<protein>
    <submittedName>
        <fullName evidence="1">Uncharacterized protein</fullName>
    </submittedName>
</protein>
<comment type="caution">
    <text evidence="1">The sequence shown here is derived from an EMBL/GenBank/DDBJ whole genome shotgun (WGS) entry which is preliminary data.</text>
</comment>
<reference evidence="1 2" key="1">
    <citation type="submission" date="2021-06" db="EMBL/GenBank/DDBJ databases">
        <title>Caerostris darwini draft genome.</title>
        <authorList>
            <person name="Kono N."/>
            <person name="Arakawa K."/>
        </authorList>
    </citation>
    <scope>NUCLEOTIDE SEQUENCE [LARGE SCALE GENOMIC DNA]</scope>
</reference>
<sequence length="100" mass="11210">MTNAAATRRGKKERNGSKKGGFECFFRAKVAGDIPGGLKSEDGYRQAIKREGVTTHADCNRRSQHRLNMLPVQEKRCRHIPVLHSHIEIRIETASGFPVP</sequence>
<organism evidence="1 2">
    <name type="scientific">Caerostris darwini</name>
    <dbReference type="NCBI Taxonomy" id="1538125"/>
    <lineage>
        <taxon>Eukaryota</taxon>
        <taxon>Metazoa</taxon>
        <taxon>Ecdysozoa</taxon>
        <taxon>Arthropoda</taxon>
        <taxon>Chelicerata</taxon>
        <taxon>Arachnida</taxon>
        <taxon>Araneae</taxon>
        <taxon>Araneomorphae</taxon>
        <taxon>Entelegynae</taxon>
        <taxon>Araneoidea</taxon>
        <taxon>Araneidae</taxon>
        <taxon>Caerostris</taxon>
    </lineage>
</organism>
<evidence type="ECO:0000313" key="2">
    <source>
        <dbReference type="Proteomes" id="UP001054837"/>
    </source>
</evidence>